<dbReference type="Proteomes" id="UP000193144">
    <property type="component" value="Unassembled WGS sequence"/>
</dbReference>
<proteinExistence type="predicted"/>
<sequence length="169" mass="18314">MDSMESGGDGEVSMTTFGEKGSRSLCEDSILSSFADSEPFLGAKHSRSPSMNLITAFQSSKRRKALKSTQAGDASAAGEVLLGDLEERESLIRIAAALRMVKINCVEEMQTSKAAGVPVGKGPKENMEDDDNGGHWRPKQHKHGPVCPQRYSDGGSRHRRAFSISSRSW</sequence>
<feature type="region of interest" description="Disordered" evidence="1">
    <location>
        <begin position="1"/>
        <end position="22"/>
    </location>
</feature>
<keyword evidence="3" id="KW-1185">Reference proteome</keyword>
<accession>A0A1Y2A396</accession>
<feature type="region of interest" description="Disordered" evidence="1">
    <location>
        <begin position="115"/>
        <end position="169"/>
    </location>
</feature>
<protein>
    <submittedName>
        <fullName evidence="2">Uncharacterized protein</fullName>
    </submittedName>
</protein>
<gene>
    <name evidence="2" type="ORF">BCR34DRAFT_75513</name>
</gene>
<evidence type="ECO:0000313" key="2">
    <source>
        <dbReference type="EMBL" id="ORY16978.1"/>
    </source>
</evidence>
<reference evidence="2 3" key="1">
    <citation type="submission" date="2016-07" db="EMBL/GenBank/DDBJ databases">
        <title>Pervasive Adenine N6-methylation of Active Genes in Fungi.</title>
        <authorList>
            <consortium name="DOE Joint Genome Institute"/>
            <person name="Mondo S.J."/>
            <person name="Dannebaum R.O."/>
            <person name="Kuo R.C."/>
            <person name="Labutti K."/>
            <person name="Haridas S."/>
            <person name="Kuo A."/>
            <person name="Salamov A."/>
            <person name="Ahrendt S.R."/>
            <person name="Lipzen A."/>
            <person name="Sullivan W."/>
            <person name="Andreopoulos W.B."/>
            <person name="Clum A."/>
            <person name="Lindquist E."/>
            <person name="Daum C."/>
            <person name="Ramamoorthy G.K."/>
            <person name="Gryganskyi A."/>
            <person name="Culley D."/>
            <person name="Magnuson J.K."/>
            <person name="James T.Y."/>
            <person name="O'Malley M.A."/>
            <person name="Stajich J.E."/>
            <person name="Spatafora J.W."/>
            <person name="Visel A."/>
            <person name="Grigoriev I.V."/>
        </authorList>
    </citation>
    <scope>NUCLEOTIDE SEQUENCE [LARGE SCALE GENOMIC DNA]</scope>
    <source>
        <strain evidence="2 3">CBS 115471</strain>
    </source>
</reference>
<name>A0A1Y2A396_9PLEO</name>
<comment type="caution">
    <text evidence="2">The sequence shown here is derived from an EMBL/GenBank/DDBJ whole genome shotgun (WGS) entry which is preliminary data.</text>
</comment>
<dbReference type="AlphaFoldDB" id="A0A1Y2A396"/>
<dbReference type="EMBL" id="MCFA01000015">
    <property type="protein sequence ID" value="ORY16978.1"/>
    <property type="molecule type" value="Genomic_DNA"/>
</dbReference>
<evidence type="ECO:0000313" key="3">
    <source>
        <dbReference type="Proteomes" id="UP000193144"/>
    </source>
</evidence>
<organism evidence="2 3">
    <name type="scientific">Clohesyomyces aquaticus</name>
    <dbReference type="NCBI Taxonomy" id="1231657"/>
    <lineage>
        <taxon>Eukaryota</taxon>
        <taxon>Fungi</taxon>
        <taxon>Dikarya</taxon>
        <taxon>Ascomycota</taxon>
        <taxon>Pezizomycotina</taxon>
        <taxon>Dothideomycetes</taxon>
        <taxon>Pleosporomycetidae</taxon>
        <taxon>Pleosporales</taxon>
        <taxon>Lindgomycetaceae</taxon>
        <taxon>Clohesyomyces</taxon>
    </lineage>
</organism>
<evidence type="ECO:0000256" key="1">
    <source>
        <dbReference type="SAM" id="MobiDB-lite"/>
    </source>
</evidence>